<evidence type="ECO:0000256" key="5">
    <source>
        <dbReference type="ARBA" id="ARBA00023295"/>
    </source>
</evidence>
<dbReference type="RefSeq" id="WP_131154546.1">
    <property type="nucleotide sequence ID" value="NZ_CP036402.1"/>
</dbReference>
<feature type="compositionally biased region" description="Basic and acidic residues" evidence="6">
    <location>
        <begin position="49"/>
        <end position="61"/>
    </location>
</feature>
<dbReference type="OrthoDB" id="9805821at2"/>
<evidence type="ECO:0000256" key="1">
    <source>
        <dbReference type="ARBA" id="ARBA00001231"/>
    </source>
</evidence>
<dbReference type="PROSITE" id="PS00775">
    <property type="entry name" value="GLYCOSYL_HYDROL_F3"/>
    <property type="match status" value="1"/>
</dbReference>
<dbReference type="GO" id="GO:0009254">
    <property type="term" value="P:peptidoglycan turnover"/>
    <property type="evidence" value="ECO:0007669"/>
    <property type="project" value="TreeGrafter"/>
</dbReference>
<keyword evidence="4 8" id="KW-0378">Hydrolase</keyword>
<keyword evidence="5" id="KW-0326">Glycosidase</keyword>
<comment type="similarity">
    <text evidence="2">Belongs to the glycosyl hydrolase 3 family.</text>
</comment>
<dbReference type="InterPro" id="IPR050226">
    <property type="entry name" value="NagZ_Beta-hexosaminidase"/>
</dbReference>
<protein>
    <recommendedName>
        <fullName evidence="3">beta-N-acetylhexosaminidase</fullName>
        <ecNumber evidence="3">3.2.1.52</ecNumber>
    </recommendedName>
</protein>
<dbReference type="PRINTS" id="PR00133">
    <property type="entry name" value="GLHYDRLASE3"/>
</dbReference>
<evidence type="ECO:0000256" key="3">
    <source>
        <dbReference type="ARBA" id="ARBA00012663"/>
    </source>
</evidence>
<gene>
    <name evidence="8" type="ORF">ER308_08295</name>
</gene>
<accession>A0A411YEA6</accession>
<evidence type="ECO:0000313" key="8">
    <source>
        <dbReference type="EMBL" id="QBI19549.1"/>
    </source>
</evidence>
<dbReference type="Proteomes" id="UP000291469">
    <property type="component" value="Chromosome"/>
</dbReference>
<feature type="compositionally biased region" description="Acidic residues" evidence="6">
    <location>
        <begin position="71"/>
        <end position="84"/>
    </location>
</feature>
<dbReference type="AlphaFoldDB" id="A0A411YEA6"/>
<dbReference type="KEGG" id="erz:ER308_08295"/>
<dbReference type="InterPro" id="IPR017853">
    <property type="entry name" value="GH"/>
</dbReference>
<dbReference type="GO" id="GO:0005975">
    <property type="term" value="P:carbohydrate metabolic process"/>
    <property type="evidence" value="ECO:0007669"/>
    <property type="project" value="InterPro"/>
</dbReference>
<name>A0A411YEA6_9ACTN</name>
<dbReference type="Gene3D" id="3.40.50.1700">
    <property type="entry name" value="Glycoside hydrolase family 3 C-terminal domain"/>
    <property type="match status" value="1"/>
</dbReference>
<keyword evidence="9" id="KW-1185">Reference proteome</keyword>
<evidence type="ECO:0000259" key="7">
    <source>
        <dbReference type="Pfam" id="PF00933"/>
    </source>
</evidence>
<reference evidence="8 9" key="1">
    <citation type="submission" date="2019-01" db="EMBL/GenBank/DDBJ databases">
        <title>Egibacter rhizosphaerae EGI 80759T.</title>
        <authorList>
            <person name="Chen D.-D."/>
            <person name="Tian Y."/>
            <person name="Jiao J.-Y."/>
            <person name="Zhang X.-T."/>
            <person name="Zhang Y.-G."/>
            <person name="Zhang Y."/>
            <person name="Xiao M."/>
            <person name="Shu W.-S."/>
            <person name="Li W.-J."/>
        </authorList>
    </citation>
    <scope>NUCLEOTIDE SEQUENCE [LARGE SCALE GENOMIC DNA]</scope>
    <source>
        <strain evidence="8 9">EGI 80759</strain>
    </source>
</reference>
<dbReference type="EC" id="3.2.1.52" evidence="3"/>
<proteinExistence type="inferred from homology"/>
<dbReference type="Gene3D" id="3.20.20.300">
    <property type="entry name" value="Glycoside hydrolase, family 3, N-terminal domain"/>
    <property type="match status" value="1"/>
</dbReference>
<evidence type="ECO:0000256" key="6">
    <source>
        <dbReference type="SAM" id="MobiDB-lite"/>
    </source>
</evidence>
<sequence length="648" mass="66148">MTGHRRGVAAGWVFAVAGLVLLGCEAEPPGDAPGRSSPDEREEATGDPAPDRPTLDDEPQHDPTNGTATGDADEEAEGTPDEPAGDAVAQAERVLERLSWEQKVGQLLVADVRGDHPTEVSAPAAAENAARFGAPTPAEVVARHDLGGVIYFTYAGVDDEPDPELGNIQGPEQVATLSDGLQEAATEATGVPLLVATDQEHGFITRTPEPFTRMPGPMALGAADDVALAEESARAAAVELRAVGINVTLAPTADVNTEPTNPVIGVRSVGAEPELVGRMVAAQVRGLDDGGVGATAKHFPGHGSVDVDSHEALPTVDDAEEALRAVALPPFREAIEAGVGAVMPGHLAVPAFDDEGRPATVSPAMIDGLLREDLGFDGVVVTDALDMEGITGRGEPAEVALEALEAGVDVLLMPPDLPDVRAGLIDAVETGALDEDRLDASVRRVLIWKAELGLLGDDRAARAPIPDGAVGVDEHTGLSEEVARAAVTAIEAACDVLPFAEGEAVAVVGPRDGGVEELAPLLDTDGASIAAVPTDQQPSADQIADAVSAAVDADLVVQVTTSAWRSTGQQQLGARLAESDTSVVAVASAEPYDATVTDADVHLATYDRGRAAMTAAAEVLRGGEAPGRLPVPVGAHAVGDGAALADCD</sequence>
<dbReference type="InterPro" id="IPR036881">
    <property type="entry name" value="Glyco_hydro_3_C_sf"/>
</dbReference>
<evidence type="ECO:0000313" key="9">
    <source>
        <dbReference type="Proteomes" id="UP000291469"/>
    </source>
</evidence>
<dbReference type="Pfam" id="PF00933">
    <property type="entry name" value="Glyco_hydro_3"/>
    <property type="match status" value="1"/>
</dbReference>
<dbReference type="EMBL" id="CP036402">
    <property type="protein sequence ID" value="QBI19549.1"/>
    <property type="molecule type" value="Genomic_DNA"/>
</dbReference>
<organism evidence="8 9">
    <name type="scientific">Egibacter rhizosphaerae</name>
    <dbReference type="NCBI Taxonomy" id="1670831"/>
    <lineage>
        <taxon>Bacteria</taxon>
        <taxon>Bacillati</taxon>
        <taxon>Actinomycetota</taxon>
        <taxon>Nitriliruptoria</taxon>
        <taxon>Egibacterales</taxon>
        <taxon>Egibacteraceae</taxon>
        <taxon>Egibacter</taxon>
    </lineage>
</organism>
<dbReference type="InterPro" id="IPR019800">
    <property type="entry name" value="Glyco_hydro_3_AS"/>
</dbReference>
<evidence type="ECO:0000256" key="2">
    <source>
        <dbReference type="ARBA" id="ARBA00005336"/>
    </source>
</evidence>
<dbReference type="PANTHER" id="PTHR30480">
    <property type="entry name" value="BETA-HEXOSAMINIDASE-RELATED"/>
    <property type="match status" value="1"/>
</dbReference>
<dbReference type="GO" id="GO:0004563">
    <property type="term" value="F:beta-N-acetylhexosaminidase activity"/>
    <property type="evidence" value="ECO:0007669"/>
    <property type="project" value="UniProtKB-EC"/>
</dbReference>
<comment type="catalytic activity">
    <reaction evidence="1">
        <text>Hydrolysis of terminal non-reducing N-acetyl-D-hexosamine residues in N-acetyl-beta-D-hexosaminides.</text>
        <dbReference type="EC" id="3.2.1.52"/>
    </reaction>
</comment>
<feature type="domain" description="Glycoside hydrolase family 3 N-terminal" evidence="7">
    <location>
        <begin position="101"/>
        <end position="446"/>
    </location>
</feature>
<dbReference type="PANTHER" id="PTHR30480:SF13">
    <property type="entry name" value="BETA-HEXOSAMINIDASE"/>
    <property type="match status" value="1"/>
</dbReference>
<dbReference type="InterPro" id="IPR001764">
    <property type="entry name" value="Glyco_hydro_3_N"/>
</dbReference>
<feature type="region of interest" description="Disordered" evidence="6">
    <location>
        <begin position="24"/>
        <end position="87"/>
    </location>
</feature>
<dbReference type="InterPro" id="IPR036962">
    <property type="entry name" value="Glyco_hydro_3_N_sf"/>
</dbReference>
<evidence type="ECO:0000256" key="4">
    <source>
        <dbReference type="ARBA" id="ARBA00022801"/>
    </source>
</evidence>
<dbReference type="PROSITE" id="PS51257">
    <property type="entry name" value="PROKAR_LIPOPROTEIN"/>
    <property type="match status" value="1"/>
</dbReference>
<dbReference type="SUPFAM" id="SSF51445">
    <property type="entry name" value="(Trans)glycosidases"/>
    <property type="match status" value="1"/>
</dbReference>